<dbReference type="Pfam" id="PF11741">
    <property type="entry name" value="AMIN"/>
    <property type="match status" value="1"/>
</dbReference>
<keyword evidence="5" id="KW-0732">Signal</keyword>
<dbReference type="FunFam" id="3.40.630.40:FF:000005">
    <property type="entry name" value="N-acetylmuramoyl-L-alanine amidase (AmiA)"/>
    <property type="match status" value="1"/>
</dbReference>
<dbReference type="InterPro" id="IPR002508">
    <property type="entry name" value="MurNAc-LAA_cat"/>
</dbReference>
<gene>
    <name evidence="7" type="ORF">DesU5LDRAFT_0659</name>
</gene>
<protein>
    <recommendedName>
        <fullName evidence="2">N-acetylmuramoyl-L-alanine amidase</fullName>
        <ecNumber evidence="2">3.5.1.28</ecNumber>
    </recommendedName>
</protein>
<dbReference type="InterPro" id="IPR050695">
    <property type="entry name" value="N-acetylmuramoyl_amidase_3"/>
</dbReference>
<evidence type="ECO:0000313" key="7">
    <source>
        <dbReference type="EMBL" id="EIG52364.1"/>
    </source>
</evidence>
<dbReference type="eggNOG" id="COG0860">
    <property type="taxonomic scope" value="Bacteria"/>
</dbReference>
<feature type="signal peptide" evidence="5">
    <location>
        <begin position="1"/>
        <end position="29"/>
    </location>
</feature>
<dbReference type="OrthoDB" id="9806267at2"/>
<dbReference type="STRING" id="596152.DesU5LDRAFT_0659"/>
<dbReference type="EC" id="3.5.1.28" evidence="2"/>
<feature type="domain" description="MurNAc-LAA" evidence="6">
    <location>
        <begin position="486"/>
        <end position="636"/>
    </location>
</feature>
<feature type="compositionally biased region" description="Basic and acidic residues" evidence="4">
    <location>
        <begin position="378"/>
        <end position="394"/>
    </location>
</feature>
<sequence length="648" mass="69776">MRRFPFVNWTLAALVAVVLAGGLAGRARAADVAAGYQSAVRQFERLRDDPGSNGRRDLWKALDARLAALAKAAGRDPLAARILYYEAWTNAELAGRSYLDADYEAAAELYGRAAAADPQNAWADDALLRRAVILKEHLQKPAEARADLETVVRRYPKGDMAARAAALLAGLDALAAPDKGGPAKAEKAATEKPDKAVAGKADKAAPDKAAPAIQATSARPATLTRAAVAESSTGGRVTLTFDKETTYRYQLLDQKRANGEPVRLLYIDCDNTRTGDGLPSEKRFAKGAVSRLRAGYFTPETVRVVLELDGVRQYELHAESSPFRVVLDLTGTPAGQEADKAPEYRAEASRRKEGGPSKLTHWIGNLFADDAATSPEPALKKDRGPSAKDAPDGVDAAKARLRLSALPDGKKRGGNLVEQFGLSVRTIMIDPGHGGKDPGAQGLFGVTEKDVNLQFAKVLGEALRKQGFNVLYTRTTDVFIPLETRTEMANTKGADLFVSIHCNAHGDVESTGLETYSLNLANSQDAVRVAARENAASQKKISDLQAILTDLMLSAKTAESKDLARFVQKRALGGLRGRYATRDRGPHEAPFFVLIGANMPAVLVELGYITNPDEARRLTSEAYQQALARGMADGIAAYKKRIERYANL</sequence>
<name>I2PXV8_9BACT</name>
<evidence type="ECO:0000256" key="3">
    <source>
        <dbReference type="ARBA" id="ARBA00022801"/>
    </source>
</evidence>
<evidence type="ECO:0000259" key="6">
    <source>
        <dbReference type="SMART" id="SM00646"/>
    </source>
</evidence>
<feature type="chain" id="PRO_5003663513" description="N-acetylmuramoyl-L-alanine amidase" evidence="5">
    <location>
        <begin position="30"/>
        <end position="648"/>
    </location>
</feature>
<dbReference type="EMBL" id="JH600068">
    <property type="protein sequence ID" value="EIG52364.1"/>
    <property type="molecule type" value="Genomic_DNA"/>
</dbReference>
<dbReference type="GO" id="GO:0009253">
    <property type="term" value="P:peptidoglycan catabolic process"/>
    <property type="evidence" value="ECO:0007669"/>
    <property type="project" value="InterPro"/>
</dbReference>
<dbReference type="HOGENOM" id="CLU_014322_11_0_7"/>
<feature type="region of interest" description="Disordered" evidence="4">
    <location>
        <begin position="373"/>
        <end position="394"/>
    </location>
</feature>
<dbReference type="GO" id="GO:0008745">
    <property type="term" value="F:N-acetylmuramoyl-L-alanine amidase activity"/>
    <property type="evidence" value="ECO:0007669"/>
    <property type="project" value="UniProtKB-EC"/>
</dbReference>
<dbReference type="Gene3D" id="3.40.630.40">
    <property type="entry name" value="Zn-dependent exopeptidases"/>
    <property type="match status" value="1"/>
</dbReference>
<feature type="region of interest" description="Disordered" evidence="4">
    <location>
        <begin position="179"/>
        <end position="215"/>
    </location>
</feature>
<dbReference type="Gene3D" id="2.60.40.3500">
    <property type="match status" value="1"/>
</dbReference>
<dbReference type="SMART" id="SM00646">
    <property type="entry name" value="Ami_3"/>
    <property type="match status" value="1"/>
</dbReference>
<organism evidence="7">
    <name type="scientific">Desulfovibrio sp. U5L</name>
    <dbReference type="NCBI Taxonomy" id="596152"/>
    <lineage>
        <taxon>Bacteria</taxon>
        <taxon>Pseudomonadati</taxon>
        <taxon>Thermodesulfobacteriota</taxon>
        <taxon>Desulfovibrionia</taxon>
        <taxon>Desulfovibrionales</taxon>
        <taxon>Desulfovibrionaceae</taxon>
        <taxon>Desulfovibrio</taxon>
    </lineage>
</organism>
<dbReference type="AlphaFoldDB" id="I2PXV8"/>
<evidence type="ECO:0000256" key="2">
    <source>
        <dbReference type="ARBA" id="ARBA00011901"/>
    </source>
</evidence>
<dbReference type="CDD" id="cd02696">
    <property type="entry name" value="MurNAc-LAA"/>
    <property type="match status" value="1"/>
</dbReference>
<dbReference type="InterPro" id="IPR021731">
    <property type="entry name" value="AMIN_dom"/>
</dbReference>
<keyword evidence="3" id="KW-0378">Hydrolase</keyword>
<comment type="catalytic activity">
    <reaction evidence="1">
        <text>Hydrolyzes the link between N-acetylmuramoyl residues and L-amino acid residues in certain cell-wall glycopeptides.</text>
        <dbReference type="EC" id="3.5.1.28"/>
    </reaction>
</comment>
<proteinExistence type="predicted"/>
<reference evidence="7" key="1">
    <citation type="submission" date="2011-11" db="EMBL/GenBank/DDBJ databases">
        <title>Improved High-Quality Draft sequence of Desulfovibrio sp. U5L.</title>
        <authorList>
            <consortium name="US DOE Joint Genome Institute"/>
            <person name="Lucas S."/>
            <person name="Han J."/>
            <person name="Lapidus A."/>
            <person name="Cheng J.-F."/>
            <person name="Goodwin L."/>
            <person name="Pitluck S."/>
            <person name="Peters L."/>
            <person name="Ovchinnikova G."/>
            <person name="Held B."/>
            <person name="Detter J.C."/>
            <person name="Han C."/>
            <person name="Tapia R."/>
            <person name="Land M."/>
            <person name="Hauser L."/>
            <person name="Kyrpides N."/>
            <person name="Ivanova N."/>
            <person name="Pagani I."/>
            <person name="Gabster J."/>
            <person name="Walker C."/>
            <person name="Stolyar S."/>
            <person name="Stahl D."/>
            <person name="Arkin A."/>
            <person name="Dehal P."/>
            <person name="Hazen T."/>
            <person name="Woyke T."/>
        </authorList>
    </citation>
    <scope>NUCLEOTIDE SEQUENCE [LARGE SCALE GENOMIC DNA]</scope>
    <source>
        <strain evidence="7">U5L</strain>
    </source>
</reference>
<evidence type="ECO:0000256" key="5">
    <source>
        <dbReference type="SAM" id="SignalP"/>
    </source>
</evidence>
<dbReference type="PANTHER" id="PTHR30404">
    <property type="entry name" value="N-ACETYLMURAMOYL-L-ALANINE AMIDASE"/>
    <property type="match status" value="1"/>
</dbReference>
<dbReference type="Pfam" id="PF13174">
    <property type="entry name" value="TPR_6"/>
    <property type="match status" value="1"/>
</dbReference>
<dbReference type="Pfam" id="PF01520">
    <property type="entry name" value="Amidase_3"/>
    <property type="match status" value="1"/>
</dbReference>
<evidence type="ECO:0000256" key="1">
    <source>
        <dbReference type="ARBA" id="ARBA00001561"/>
    </source>
</evidence>
<evidence type="ECO:0000256" key="4">
    <source>
        <dbReference type="SAM" id="MobiDB-lite"/>
    </source>
</evidence>
<accession>I2PXV8</accession>
<dbReference type="GO" id="GO:0030288">
    <property type="term" value="C:outer membrane-bounded periplasmic space"/>
    <property type="evidence" value="ECO:0007669"/>
    <property type="project" value="TreeGrafter"/>
</dbReference>
<dbReference type="Gene3D" id="1.25.40.10">
    <property type="entry name" value="Tetratricopeptide repeat domain"/>
    <property type="match status" value="1"/>
</dbReference>
<dbReference type="SUPFAM" id="SSF53187">
    <property type="entry name" value="Zn-dependent exopeptidases"/>
    <property type="match status" value="1"/>
</dbReference>
<feature type="compositionally biased region" description="Basic and acidic residues" evidence="4">
    <location>
        <begin position="184"/>
        <end position="206"/>
    </location>
</feature>
<feature type="region of interest" description="Disordered" evidence="4">
    <location>
        <begin position="334"/>
        <end position="355"/>
    </location>
</feature>
<dbReference type="PANTHER" id="PTHR30404:SF0">
    <property type="entry name" value="N-ACETYLMURAMOYL-L-ALANINE AMIDASE AMIC"/>
    <property type="match status" value="1"/>
</dbReference>
<dbReference type="InterPro" id="IPR011990">
    <property type="entry name" value="TPR-like_helical_dom_sf"/>
</dbReference>
<feature type="compositionally biased region" description="Basic and acidic residues" evidence="4">
    <location>
        <begin position="337"/>
        <end position="355"/>
    </location>
</feature>
<dbReference type="InterPro" id="IPR019734">
    <property type="entry name" value="TPR_rpt"/>
</dbReference>